<feature type="domain" description="Protein kinase" evidence="11">
    <location>
        <begin position="13"/>
        <end position="282"/>
    </location>
</feature>
<dbReference type="Gene3D" id="3.30.200.20">
    <property type="entry name" value="Phosphorylase Kinase, domain 1"/>
    <property type="match status" value="1"/>
</dbReference>
<evidence type="ECO:0000313" key="12">
    <source>
        <dbReference type="EMBL" id="RKP05828.1"/>
    </source>
</evidence>
<dbReference type="SUPFAM" id="SSF56112">
    <property type="entry name" value="Protein kinase-like (PK-like)"/>
    <property type="match status" value="1"/>
</dbReference>
<protein>
    <submittedName>
        <fullName evidence="12">Kinase-like domain-containing protein</fullName>
    </submittedName>
</protein>
<dbReference type="PROSITE" id="PS50011">
    <property type="entry name" value="PROTEIN_KINASE_DOM"/>
    <property type="match status" value="1"/>
</dbReference>
<organism evidence="12 13">
    <name type="scientific">Thamnocephalis sphaerospora</name>
    <dbReference type="NCBI Taxonomy" id="78915"/>
    <lineage>
        <taxon>Eukaryota</taxon>
        <taxon>Fungi</taxon>
        <taxon>Fungi incertae sedis</taxon>
        <taxon>Zoopagomycota</taxon>
        <taxon>Zoopagomycotina</taxon>
        <taxon>Zoopagomycetes</taxon>
        <taxon>Zoopagales</taxon>
        <taxon>Sigmoideomycetaceae</taxon>
        <taxon>Thamnocephalis</taxon>
    </lineage>
</organism>
<keyword evidence="3 10" id="KW-0723">Serine/threonine-protein kinase</keyword>
<feature type="non-terminal residue" evidence="12">
    <location>
        <position position="1"/>
    </location>
</feature>
<gene>
    <name evidence="12" type="ORF">THASP1DRAFT_10331</name>
</gene>
<evidence type="ECO:0000259" key="11">
    <source>
        <dbReference type="PROSITE" id="PS50011"/>
    </source>
</evidence>
<evidence type="ECO:0000256" key="10">
    <source>
        <dbReference type="RuleBase" id="RU000304"/>
    </source>
</evidence>
<dbReference type="GO" id="GO:0005634">
    <property type="term" value="C:nucleus"/>
    <property type="evidence" value="ECO:0007669"/>
    <property type="project" value="UniProtKB-SubCell"/>
</dbReference>
<keyword evidence="6 12" id="KW-0418">Kinase</keyword>
<evidence type="ECO:0000256" key="7">
    <source>
        <dbReference type="ARBA" id="ARBA00022840"/>
    </source>
</evidence>
<dbReference type="FunFam" id="1.10.510.10:FF:000624">
    <property type="entry name" value="Mitogen-activated protein kinase"/>
    <property type="match status" value="1"/>
</dbReference>
<dbReference type="OrthoDB" id="28397at2759"/>
<dbReference type="Pfam" id="PF00069">
    <property type="entry name" value="Pkinase"/>
    <property type="match status" value="1"/>
</dbReference>
<dbReference type="SMART" id="SM00220">
    <property type="entry name" value="S_TKc"/>
    <property type="match status" value="1"/>
</dbReference>
<evidence type="ECO:0000256" key="8">
    <source>
        <dbReference type="ARBA" id="ARBA00023242"/>
    </source>
</evidence>
<keyword evidence="13" id="KW-1185">Reference proteome</keyword>
<dbReference type="InterPro" id="IPR011009">
    <property type="entry name" value="Kinase-like_dom_sf"/>
</dbReference>
<dbReference type="Proteomes" id="UP000271241">
    <property type="component" value="Unassembled WGS sequence"/>
</dbReference>
<dbReference type="GO" id="GO:0005524">
    <property type="term" value="F:ATP binding"/>
    <property type="evidence" value="ECO:0007669"/>
    <property type="project" value="UniProtKB-UniRule"/>
</dbReference>
<evidence type="ECO:0000256" key="1">
    <source>
        <dbReference type="ARBA" id="ARBA00004123"/>
    </source>
</evidence>
<dbReference type="InterPro" id="IPR017441">
    <property type="entry name" value="Protein_kinase_ATP_BS"/>
</dbReference>
<keyword evidence="7 9" id="KW-0067">ATP-binding</keyword>
<comment type="similarity">
    <text evidence="2">Belongs to the protein kinase superfamily. CMGC Ser/Thr protein kinase family. CDC2/CDKX subfamily.</text>
</comment>
<dbReference type="AlphaFoldDB" id="A0A4P9XJB4"/>
<dbReference type="InterPro" id="IPR050108">
    <property type="entry name" value="CDK"/>
</dbReference>
<evidence type="ECO:0000256" key="3">
    <source>
        <dbReference type="ARBA" id="ARBA00022527"/>
    </source>
</evidence>
<reference evidence="13" key="1">
    <citation type="journal article" date="2018" name="Nat. Microbiol.">
        <title>Leveraging single-cell genomics to expand the fungal tree of life.</title>
        <authorList>
            <person name="Ahrendt S.R."/>
            <person name="Quandt C.A."/>
            <person name="Ciobanu D."/>
            <person name="Clum A."/>
            <person name="Salamov A."/>
            <person name="Andreopoulos B."/>
            <person name="Cheng J.F."/>
            <person name="Woyke T."/>
            <person name="Pelin A."/>
            <person name="Henrissat B."/>
            <person name="Reynolds N.K."/>
            <person name="Benny G.L."/>
            <person name="Smith M.E."/>
            <person name="James T.Y."/>
            <person name="Grigoriev I.V."/>
        </authorList>
    </citation>
    <scope>NUCLEOTIDE SEQUENCE [LARGE SCALE GENOMIC DNA]</scope>
    <source>
        <strain evidence="13">RSA 1356</strain>
    </source>
</reference>
<evidence type="ECO:0000256" key="5">
    <source>
        <dbReference type="ARBA" id="ARBA00022741"/>
    </source>
</evidence>
<evidence type="ECO:0000256" key="6">
    <source>
        <dbReference type="ARBA" id="ARBA00022777"/>
    </source>
</evidence>
<dbReference type="PROSITE" id="PS00108">
    <property type="entry name" value="PROTEIN_KINASE_ST"/>
    <property type="match status" value="1"/>
</dbReference>
<feature type="binding site" evidence="9">
    <location>
        <position position="42"/>
    </location>
    <ligand>
        <name>ATP</name>
        <dbReference type="ChEBI" id="CHEBI:30616"/>
    </ligand>
</feature>
<keyword evidence="8" id="KW-0539">Nucleus</keyword>
<evidence type="ECO:0000256" key="4">
    <source>
        <dbReference type="ARBA" id="ARBA00022679"/>
    </source>
</evidence>
<evidence type="ECO:0000313" key="13">
    <source>
        <dbReference type="Proteomes" id="UP000271241"/>
    </source>
</evidence>
<name>A0A4P9XJB4_9FUNG</name>
<dbReference type="InterPro" id="IPR000719">
    <property type="entry name" value="Prot_kinase_dom"/>
</dbReference>
<accession>A0A4P9XJB4</accession>
<dbReference type="PANTHER" id="PTHR24056">
    <property type="entry name" value="CELL DIVISION PROTEIN KINASE"/>
    <property type="match status" value="1"/>
</dbReference>
<dbReference type="GO" id="GO:0004674">
    <property type="term" value="F:protein serine/threonine kinase activity"/>
    <property type="evidence" value="ECO:0007669"/>
    <property type="project" value="UniProtKB-KW"/>
</dbReference>
<keyword evidence="5 9" id="KW-0547">Nucleotide-binding</keyword>
<dbReference type="EMBL" id="KZ993021">
    <property type="protein sequence ID" value="RKP05828.1"/>
    <property type="molecule type" value="Genomic_DNA"/>
</dbReference>
<sequence length="282" mass="32045">TLRGAFSVDDFDFTESNRVGAGTFGVVLHGRNKKTGEEVALKRIIIDRDSGINRPDLPITAIREIKILKSLQHKNVIELFGMAIVRGECGPNENLILMQQDVKILMKQLLEGLAYLHRNNIIHRDIKTANLLISDKGVLKIADFGLARPVDPDEHNRHYTMSVVTRWYRAPELFLGDDQYTRAIDIWSVGCVFGEMMIREALMPGVTDADQVTRIWTYRGTPDTELEQRWQHLSLKRAAGTGMNSAKWRVPQEDAFELLEQLLALDPFKRVSAVEALCLPYF</sequence>
<proteinExistence type="inferred from homology"/>
<keyword evidence="4" id="KW-0808">Transferase</keyword>
<dbReference type="InterPro" id="IPR008271">
    <property type="entry name" value="Ser/Thr_kinase_AS"/>
</dbReference>
<feature type="non-terminal residue" evidence="12">
    <location>
        <position position="282"/>
    </location>
</feature>
<dbReference type="Gene3D" id="1.10.510.10">
    <property type="entry name" value="Transferase(Phosphotransferase) domain 1"/>
    <property type="match status" value="1"/>
</dbReference>
<evidence type="ECO:0000256" key="9">
    <source>
        <dbReference type="PROSITE-ProRule" id="PRU10141"/>
    </source>
</evidence>
<dbReference type="PROSITE" id="PS00107">
    <property type="entry name" value="PROTEIN_KINASE_ATP"/>
    <property type="match status" value="1"/>
</dbReference>
<dbReference type="STRING" id="78915.A0A4P9XJB4"/>
<evidence type="ECO:0000256" key="2">
    <source>
        <dbReference type="ARBA" id="ARBA00006485"/>
    </source>
</evidence>
<comment type="subcellular location">
    <subcellularLocation>
        <location evidence="1">Nucleus</location>
    </subcellularLocation>
</comment>